<feature type="transmembrane region" description="Helical" evidence="6">
    <location>
        <begin position="393"/>
        <end position="414"/>
    </location>
</feature>
<evidence type="ECO:0000256" key="1">
    <source>
        <dbReference type="ARBA" id="ARBA00004141"/>
    </source>
</evidence>
<feature type="transmembrane region" description="Helical" evidence="6">
    <location>
        <begin position="108"/>
        <end position="130"/>
    </location>
</feature>
<organism evidence="8 9">
    <name type="scientific">Tribolium castaneum</name>
    <name type="common">Red flour beetle</name>
    <dbReference type="NCBI Taxonomy" id="7070"/>
    <lineage>
        <taxon>Eukaryota</taxon>
        <taxon>Metazoa</taxon>
        <taxon>Ecdysozoa</taxon>
        <taxon>Arthropoda</taxon>
        <taxon>Hexapoda</taxon>
        <taxon>Insecta</taxon>
        <taxon>Pterygota</taxon>
        <taxon>Neoptera</taxon>
        <taxon>Endopterygota</taxon>
        <taxon>Coleoptera</taxon>
        <taxon>Polyphaga</taxon>
        <taxon>Cucujiformia</taxon>
        <taxon>Tenebrionidae</taxon>
        <taxon>Tenebrionidae incertae sedis</taxon>
        <taxon>Tribolium</taxon>
    </lineage>
</organism>
<feature type="transmembrane region" description="Helical" evidence="6">
    <location>
        <begin position="308"/>
        <end position="330"/>
    </location>
</feature>
<feature type="transmembrane region" description="Helical" evidence="6">
    <location>
        <begin position="172"/>
        <end position="192"/>
    </location>
</feature>
<feature type="transmembrane region" description="Helical" evidence="6">
    <location>
        <begin position="350"/>
        <end position="373"/>
    </location>
</feature>
<dbReference type="Proteomes" id="UP000007266">
    <property type="component" value="Linkage group 3"/>
</dbReference>
<reference evidence="8 9" key="1">
    <citation type="journal article" date="2008" name="Nature">
        <title>The genome of the model beetle and pest Tribolium castaneum.</title>
        <authorList>
            <consortium name="Tribolium Genome Sequencing Consortium"/>
            <person name="Richards S."/>
            <person name="Gibbs R.A."/>
            <person name="Weinstock G.M."/>
            <person name="Brown S.J."/>
            <person name="Denell R."/>
            <person name="Beeman R.W."/>
            <person name="Gibbs R."/>
            <person name="Beeman R.W."/>
            <person name="Brown S.J."/>
            <person name="Bucher G."/>
            <person name="Friedrich M."/>
            <person name="Grimmelikhuijzen C.J."/>
            <person name="Klingler M."/>
            <person name="Lorenzen M."/>
            <person name="Richards S."/>
            <person name="Roth S."/>
            <person name="Schroder R."/>
            <person name="Tautz D."/>
            <person name="Zdobnov E.M."/>
            <person name="Muzny D."/>
            <person name="Gibbs R.A."/>
            <person name="Weinstock G.M."/>
            <person name="Attaway T."/>
            <person name="Bell S."/>
            <person name="Buhay C.J."/>
            <person name="Chandrabose M.N."/>
            <person name="Chavez D."/>
            <person name="Clerk-Blankenburg K.P."/>
            <person name="Cree A."/>
            <person name="Dao M."/>
            <person name="Davis C."/>
            <person name="Chacko J."/>
            <person name="Dinh H."/>
            <person name="Dugan-Rocha S."/>
            <person name="Fowler G."/>
            <person name="Garner T.T."/>
            <person name="Garnes J."/>
            <person name="Gnirke A."/>
            <person name="Hawes A."/>
            <person name="Hernandez J."/>
            <person name="Hines S."/>
            <person name="Holder M."/>
            <person name="Hume J."/>
            <person name="Jhangiani S.N."/>
            <person name="Joshi V."/>
            <person name="Khan Z.M."/>
            <person name="Jackson L."/>
            <person name="Kovar C."/>
            <person name="Kowis A."/>
            <person name="Lee S."/>
            <person name="Lewis L.R."/>
            <person name="Margolis J."/>
            <person name="Morgan M."/>
            <person name="Nazareth L.V."/>
            <person name="Nguyen N."/>
            <person name="Okwuonu G."/>
            <person name="Parker D."/>
            <person name="Richards S."/>
            <person name="Ruiz S.J."/>
            <person name="Santibanez J."/>
            <person name="Savard J."/>
            <person name="Scherer S.E."/>
            <person name="Schneider B."/>
            <person name="Sodergren E."/>
            <person name="Tautz D."/>
            <person name="Vattahil S."/>
            <person name="Villasana D."/>
            <person name="White C.S."/>
            <person name="Wright R."/>
            <person name="Park Y."/>
            <person name="Beeman R.W."/>
            <person name="Lord J."/>
            <person name="Oppert B."/>
            <person name="Lorenzen M."/>
            <person name="Brown S."/>
            <person name="Wang L."/>
            <person name="Savard J."/>
            <person name="Tautz D."/>
            <person name="Richards S."/>
            <person name="Weinstock G."/>
            <person name="Gibbs R.A."/>
            <person name="Liu Y."/>
            <person name="Worley K."/>
            <person name="Weinstock G."/>
            <person name="Elsik C.G."/>
            <person name="Reese J.T."/>
            <person name="Elhaik E."/>
            <person name="Landan G."/>
            <person name="Graur D."/>
            <person name="Arensburger P."/>
            <person name="Atkinson P."/>
            <person name="Beeman R.W."/>
            <person name="Beidler J."/>
            <person name="Brown S.J."/>
            <person name="Demuth J.P."/>
            <person name="Drury D.W."/>
            <person name="Du Y.Z."/>
            <person name="Fujiwara H."/>
            <person name="Lorenzen M."/>
            <person name="Maselli V."/>
            <person name="Osanai M."/>
            <person name="Park Y."/>
            <person name="Robertson H.M."/>
            <person name="Tu Z."/>
            <person name="Wang J.J."/>
            <person name="Wang S."/>
            <person name="Richards S."/>
            <person name="Song H."/>
            <person name="Zhang L."/>
            <person name="Sodergren E."/>
            <person name="Werner D."/>
            <person name="Stanke M."/>
            <person name="Morgenstern B."/>
            <person name="Solovyev V."/>
            <person name="Kosarev P."/>
            <person name="Brown G."/>
            <person name="Chen H.C."/>
            <person name="Ermolaeva O."/>
            <person name="Hlavina W."/>
            <person name="Kapustin Y."/>
            <person name="Kiryutin B."/>
            <person name="Kitts P."/>
            <person name="Maglott D."/>
            <person name="Pruitt K."/>
            <person name="Sapojnikov V."/>
            <person name="Souvorov A."/>
            <person name="Mackey A.J."/>
            <person name="Waterhouse R.M."/>
            <person name="Wyder S."/>
            <person name="Zdobnov E.M."/>
            <person name="Zdobnov E.M."/>
            <person name="Wyder S."/>
            <person name="Kriventseva E.V."/>
            <person name="Kadowaki T."/>
            <person name="Bork P."/>
            <person name="Aranda M."/>
            <person name="Bao R."/>
            <person name="Beermann A."/>
            <person name="Berns N."/>
            <person name="Bolognesi R."/>
            <person name="Bonneton F."/>
            <person name="Bopp D."/>
            <person name="Brown S.J."/>
            <person name="Bucher G."/>
            <person name="Butts T."/>
            <person name="Chaumot A."/>
            <person name="Denell R.E."/>
            <person name="Ferrier D.E."/>
            <person name="Friedrich M."/>
            <person name="Gordon C.M."/>
            <person name="Jindra M."/>
            <person name="Klingler M."/>
            <person name="Lan Q."/>
            <person name="Lattorff H.M."/>
            <person name="Laudet V."/>
            <person name="von Levetsow C."/>
            <person name="Liu Z."/>
            <person name="Lutz R."/>
            <person name="Lynch J.A."/>
            <person name="da Fonseca R.N."/>
            <person name="Posnien N."/>
            <person name="Reuter R."/>
            <person name="Roth S."/>
            <person name="Savard J."/>
            <person name="Schinko J.B."/>
            <person name="Schmitt C."/>
            <person name="Schoppmeier M."/>
            <person name="Schroder R."/>
            <person name="Shippy T.D."/>
            <person name="Simonnet F."/>
            <person name="Marques-Souza H."/>
            <person name="Tautz D."/>
            <person name="Tomoyasu Y."/>
            <person name="Trauner J."/>
            <person name="Van der Zee M."/>
            <person name="Vervoort M."/>
            <person name="Wittkopp N."/>
            <person name="Wimmer E.A."/>
            <person name="Yang X."/>
            <person name="Jones A.K."/>
            <person name="Sattelle D.B."/>
            <person name="Ebert P.R."/>
            <person name="Nelson D."/>
            <person name="Scott J.G."/>
            <person name="Beeman R.W."/>
            <person name="Muthukrishnan S."/>
            <person name="Kramer K.J."/>
            <person name="Arakane Y."/>
            <person name="Beeman R.W."/>
            <person name="Zhu Q."/>
            <person name="Hogenkamp D."/>
            <person name="Dixit R."/>
            <person name="Oppert B."/>
            <person name="Jiang H."/>
            <person name="Zou Z."/>
            <person name="Marshall J."/>
            <person name="Elpidina E."/>
            <person name="Vinokurov K."/>
            <person name="Oppert C."/>
            <person name="Zou Z."/>
            <person name="Evans J."/>
            <person name="Lu Z."/>
            <person name="Zhao P."/>
            <person name="Sumathipala N."/>
            <person name="Altincicek B."/>
            <person name="Vilcinskas A."/>
            <person name="Williams M."/>
            <person name="Hultmark D."/>
            <person name="Hetru C."/>
            <person name="Jiang H."/>
            <person name="Grimmelikhuijzen C.J."/>
            <person name="Hauser F."/>
            <person name="Cazzamali G."/>
            <person name="Williamson M."/>
            <person name="Park Y."/>
            <person name="Li B."/>
            <person name="Tanaka Y."/>
            <person name="Predel R."/>
            <person name="Neupert S."/>
            <person name="Schachtner J."/>
            <person name="Verleyen P."/>
            <person name="Raible F."/>
            <person name="Bork P."/>
            <person name="Friedrich M."/>
            <person name="Walden K.K."/>
            <person name="Robertson H.M."/>
            <person name="Angeli S."/>
            <person name="Foret S."/>
            <person name="Bucher G."/>
            <person name="Schuetz S."/>
            <person name="Maleszka R."/>
            <person name="Wimmer E.A."/>
            <person name="Beeman R.W."/>
            <person name="Lorenzen M."/>
            <person name="Tomoyasu Y."/>
            <person name="Miller S.C."/>
            <person name="Grossmann D."/>
            <person name="Bucher G."/>
        </authorList>
    </citation>
    <scope>NUCLEOTIDE SEQUENCE [LARGE SCALE GENOMIC DNA]</scope>
    <source>
        <strain evidence="8 9">Georgia GA2</strain>
    </source>
</reference>
<name>A0A139WKP6_TRICA</name>
<feature type="transmembrane region" description="Helical" evidence="6">
    <location>
        <begin position="456"/>
        <end position="475"/>
    </location>
</feature>
<dbReference type="PANTHER" id="PTHR22950">
    <property type="entry name" value="AMINO ACID TRANSPORTER"/>
    <property type="match status" value="1"/>
</dbReference>
<dbReference type="STRING" id="7070.A0A139WKP6"/>
<keyword evidence="2 6" id="KW-0812">Transmembrane</keyword>
<keyword evidence="4 6" id="KW-0472">Membrane</keyword>
<evidence type="ECO:0000313" key="9">
    <source>
        <dbReference type="Proteomes" id="UP000007266"/>
    </source>
</evidence>
<keyword evidence="9" id="KW-1185">Reference proteome</keyword>
<dbReference type="AlphaFoldDB" id="A0A139WKP6"/>
<evidence type="ECO:0000256" key="2">
    <source>
        <dbReference type="ARBA" id="ARBA00022692"/>
    </source>
</evidence>
<dbReference type="GO" id="GO:0015179">
    <property type="term" value="F:L-amino acid transmembrane transporter activity"/>
    <property type="evidence" value="ECO:0000318"/>
    <property type="project" value="GO_Central"/>
</dbReference>
<feature type="compositionally biased region" description="Polar residues" evidence="5">
    <location>
        <begin position="1"/>
        <end position="15"/>
    </location>
</feature>
<feature type="domain" description="Amino acid transporter transmembrane" evidence="7">
    <location>
        <begin position="77"/>
        <end position="478"/>
    </location>
</feature>
<feature type="region of interest" description="Disordered" evidence="5">
    <location>
        <begin position="49"/>
        <end position="70"/>
    </location>
</feature>
<keyword evidence="3 6" id="KW-1133">Transmembrane helix</keyword>
<evidence type="ECO:0000313" key="8">
    <source>
        <dbReference type="EMBL" id="KYB28397.1"/>
    </source>
</evidence>
<protein>
    <submittedName>
        <fullName evidence="8">Proton-coupled amino acid transporter 1-like Protein</fullName>
    </submittedName>
</protein>
<evidence type="ECO:0000256" key="6">
    <source>
        <dbReference type="SAM" id="Phobius"/>
    </source>
</evidence>
<evidence type="ECO:0000259" key="7">
    <source>
        <dbReference type="Pfam" id="PF01490"/>
    </source>
</evidence>
<comment type="subcellular location">
    <subcellularLocation>
        <location evidence="1">Membrane</location>
        <topology evidence="1">Multi-pass membrane protein</topology>
    </subcellularLocation>
</comment>
<dbReference type="FunCoup" id="A0A139WKP6">
    <property type="interactions" value="67"/>
</dbReference>
<accession>A0A139WKP6</accession>
<dbReference type="OrthoDB" id="1684102at2759"/>
<dbReference type="EMBL" id="KQ971327">
    <property type="protein sequence ID" value="KYB28397.1"/>
    <property type="molecule type" value="Genomic_DNA"/>
</dbReference>
<dbReference type="KEGG" id="tca:658392"/>
<sequence length="493" mass="54025">METPSNASAPSNNVKQPWYGSNPGYQSDTKDKSNENVFMTFQSKDPIISIPLQEKHPKDKVPGSGGGHGHGISVEHPTSYGETLMHLFKGNVGSGIFAMGDAIRNAGIIVGPGIVLLLGVICVHCQHLLLSAALKMKSMKEVSVPPDFAETVELCFATGPPAIKKISKIMKIVVNTFLCITQLGFCCVYFVFISENVKKVLDYYGYELDVHFHMAIILLPILCTSLVRNLKYLAPFSTVANIFMLMGLIITVYYTTQDLPSFSERNYYAEPSQLPLFFGTAVFAFEGIGLVLPLQNEMRKPSDFKKPFGVLNVGMCVVTVLYILIGTLSYLKYGEDIEGSVTLNLPKGDILAQSVKIIISLGILLTYALQFYIAVEIMFPTLERMLGPFKYPVFAELSFRSVLVLITFILAEAIPFLNHFISLVGAVSSATLALIFPPILDLVTSYSFGDLKCTTVVKNVIILIVGVVGCITGTYESINSIVDAFNNSSKQEH</sequence>
<dbReference type="PANTHER" id="PTHR22950:SF349">
    <property type="entry name" value="AMINO ACID TRANSPORTER TRANSMEMBRANE DOMAIN-CONTAINING PROTEIN"/>
    <property type="match status" value="1"/>
</dbReference>
<dbReference type="Pfam" id="PF01490">
    <property type="entry name" value="Aa_trans"/>
    <property type="match status" value="1"/>
</dbReference>
<dbReference type="GO" id="GO:0003333">
    <property type="term" value="P:amino acid transmembrane transport"/>
    <property type="evidence" value="ECO:0000318"/>
    <property type="project" value="GO_Central"/>
</dbReference>
<dbReference type="OMA" id="MDVHLVM"/>
<reference evidence="8 9" key="2">
    <citation type="journal article" date="2010" name="Nucleic Acids Res.">
        <title>BeetleBase in 2010: revisions to provide comprehensive genomic information for Tribolium castaneum.</title>
        <authorList>
            <person name="Kim H.S."/>
            <person name="Murphy T."/>
            <person name="Xia J."/>
            <person name="Caragea D."/>
            <person name="Park Y."/>
            <person name="Beeman R.W."/>
            <person name="Lorenzen M.D."/>
            <person name="Butcher S."/>
            <person name="Manak J.R."/>
            <person name="Brown S.J."/>
        </authorList>
    </citation>
    <scope>GENOME REANNOTATION</scope>
    <source>
        <strain evidence="8 9">Georgia GA2</strain>
    </source>
</reference>
<gene>
    <name evidence="8" type="primary">AUGUSTUS-3.0.2_31063</name>
    <name evidence="8" type="ORF">TcasGA2_TC031063</name>
</gene>
<dbReference type="GO" id="GO:0005774">
    <property type="term" value="C:vacuolar membrane"/>
    <property type="evidence" value="ECO:0000318"/>
    <property type="project" value="GO_Central"/>
</dbReference>
<evidence type="ECO:0000256" key="5">
    <source>
        <dbReference type="SAM" id="MobiDB-lite"/>
    </source>
</evidence>
<feature type="transmembrane region" description="Helical" evidence="6">
    <location>
        <begin position="237"/>
        <end position="256"/>
    </location>
</feature>
<dbReference type="InterPro" id="IPR013057">
    <property type="entry name" value="AA_transpt_TM"/>
</dbReference>
<feature type="transmembrane region" description="Helical" evidence="6">
    <location>
        <begin position="276"/>
        <end position="296"/>
    </location>
</feature>
<evidence type="ECO:0000256" key="3">
    <source>
        <dbReference type="ARBA" id="ARBA00022989"/>
    </source>
</evidence>
<feature type="region of interest" description="Disordered" evidence="5">
    <location>
        <begin position="1"/>
        <end position="35"/>
    </location>
</feature>
<dbReference type="InParanoid" id="A0A139WKP6"/>
<feature type="transmembrane region" description="Helical" evidence="6">
    <location>
        <begin position="420"/>
        <end position="444"/>
    </location>
</feature>
<feature type="transmembrane region" description="Helical" evidence="6">
    <location>
        <begin position="212"/>
        <end position="230"/>
    </location>
</feature>
<proteinExistence type="predicted"/>
<evidence type="ECO:0000256" key="4">
    <source>
        <dbReference type="ARBA" id="ARBA00023136"/>
    </source>
</evidence>